<evidence type="ECO:0000256" key="1">
    <source>
        <dbReference type="SAM" id="MobiDB-lite"/>
    </source>
</evidence>
<name>A0ABV6PLT7_9SPHN</name>
<feature type="region of interest" description="Disordered" evidence="1">
    <location>
        <begin position="141"/>
        <end position="226"/>
    </location>
</feature>
<proteinExistence type="predicted"/>
<protein>
    <submittedName>
        <fullName evidence="2">Conjugal transfer protein TraV</fullName>
    </submittedName>
</protein>
<dbReference type="PROSITE" id="PS51257">
    <property type="entry name" value="PROKAR_LIPOPROTEIN"/>
    <property type="match status" value="1"/>
</dbReference>
<organism evidence="2 3">
    <name type="scientific">Novosphingobium aquiterrae</name>
    <dbReference type="NCBI Taxonomy" id="624388"/>
    <lineage>
        <taxon>Bacteria</taxon>
        <taxon>Pseudomonadati</taxon>
        <taxon>Pseudomonadota</taxon>
        <taxon>Alphaproteobacteria</taxon>
        <taxon>Sphingomonadales</taxon>
        <taxon>Sphingomonadaceae</taxon>
        <taxon>Novosphingobium</taxon>
    </lineage>
</organism>
<dbReference type="Proteomes" id="UP001589943">
    <property type="component" value="Unassembled WGS sequence"/>
</dbReference>
<evidence type="ECO:0000313" key="3">
    <source>
        <dbReference type="Proteomes" id="UP001589943"/>
    </source>
</evidence>
<dbReference type="RefSeq" id="WP_379482228.1">
    <property type="nucleotide sequence ID" value="NZ_JBHLTL010000011.1"/>
</dbReference>
<evidence type="ECO:0000313" key="2">
    <source>
        <dbReference type="EMBL" id="MFC0590797.1"/>
    </source>
</evidence>
<comment type="caution">
    <text evidence="2">The sequence shown here is derived from an EMBL/GenBank/DDBJ whole genome shotgun (WGS) entry which is preliminary data.</text>
</comment>
<gene>
    <name evidence="2" type="ORF">ACFFF7_15415</name>
</gene>
<keyword evidence="3" id="KW-1185">Reference proteome</keyword>
<accession>A0ABV6PLT7</accession>
<dbReference type="EMBL" id="JBHLTL010000011">
    <property type="protein sequence ID" value="MFC0590797.1"/>
    <property type="molecule type" value="Genomic_DNA"/>
</dbReference>
<sequence length="252" mass="26293">MHRSIPLTIASLGLALSLAGCTHLGTNIAGDFSCRAQASRTHGAGCQPLSEVDAKAIRELIKAEGSDLAAVRQRVTVAAAETARTGERTLKVVFPAHVDASGTLHDEAAVWTVVEAAHWAGELSGDKVTEPKGTMRALRQALKDQARRAADASRKTDADADANPAPLSPEDNAPASTNPFIPSSPLVLPSPGGEVQADVPPSAAEGSDMSPTRHVRAPRPLEEQRVWPSAAAIEAAKTLKHAVDAAPKKEPK</sequence>
<feature type="compositionally biased region" description="Basic and acidic residues" evidence="1">
    <location>
        <begin position="141"/>
        <end position="158"/>
    </location>
</feature>
<reference evidence="2 3" key="1">
    <citation type="submission" date="2024-09" db="EMBL/GenBank/DDBJ databases">
        <authorList>
            <person name="Sun Q."/>
            <person name="Mori K."/>
        </authorList>
    </citation>
    <scope>NUCLEOTIDE SEQUENCE [LARGE SCALE GENOMIC DNA]</scope>
    <source>
        <strain evidence="2 3">NCAIM B.02537</strain>
    </source>
</reference>